<protein>
    <submittedName>
        <fullName evidence="1">Uncharacterized protein</fullName>
    </submittedName>
</protein>
<proteinExistence type="predicted"/>
<dbReference type="AlphaFoldDB" id="A0A0G1YDL8"/>
<dbReference type="STRING" id="1619044.UY92_C0015G0005"/>
<reference evidence="1 2" key="1">
    <citation type="journal article" date="2015" name="Nature">
        <title>rRNA introns, odd ribosomes, and small enigmatic genomes across a large radiation of phyla.</title>
        <authorList>
            <person name="Brown C.T."/>
            <person name="Hug L.A."/>
            <person name="Thomas B.C."/>
            <person name="Sharon I."/>
            <person name="Castelle C.J."/>
            <person name="Singh A."/>
            <person name="Wilkins M.J."/>
            <person name="Williams K.H."/>
            <person name="Banfield J.F."/>
        </authorList>
    </citation>
    <scope>NUCLEOTIDE SEQUENCE [LARGE SCALE GENOMIC DNA]</scope>
</reference>
<gene>
    <name evidence="1" type="ORF">UY92_C0015G0005</name>
</gene>
<dbReference type="Proteomes" id="UP000033870">
    <property type="component" value="Unassembled WGS sequence"/>
</dbReference>
<evidence type="ECO:0000313" key="1">
    <source>
        <dbReference type="EMBL" id="KKW41593.1"/>
    </source>
</evidence>
<organism evidence="1 2">
    <name type="scientific">Candidatus Magasanikbacteria bacterium GW2011_GWA2_56_11</name>
    <dbReference type="NCBI Taxonomy" id="1619044"/>
    <lineage>
        <taxon>Bacteria</taxon>
        <taxon>Candidatus Magasanikiibacteriota</taxon>
    </lineage>
</organism>
<dbReference type="EMBL" id="LCRX01000015">
    <property type="protein sequence ID" value="KKW41593.1"/>
    <property type="molecule type" value="Genomic_DNA"/>
</dbReference>
<name>A0A0G1YDL8_9BACT</name>
<accession>A0A0G1YDL8</accession>
<sequence>MKLHFSGLYAMNPRQLIRRAGYGEIINRTGAVSYARVFGPSGYPRFHAYLELAPGGFEINLHLDQKKPTYGTGTAHSGEYDGDAVEREGGRIQAVIASLKRPTLA</sequence>
<evidence type="ECO:0000313" key="2">
    <source>
        <dbReference type="Proteomes" id="UP000033870"/>
    </source>
</evidence>
<comment type="caution">
    <text evidence="1">The sequence shown here is derived from an EMBL/GenBank/DDBJ whole genome shotgun (WGS) entry which is preliminary data.</text>
</comment>